<dbReference type="CDD" id="cd00553">
    <property type="entry name" value="NAD_synthase"/>
    <property type="match status" value="1"/>
</dbReference>
<dbReference type="PROSITE" id="PS50263">
    <property type="entry name" value="CN_HYDROLASE"/>
    <property type="match status" value="1"/>
</dbReference>
<proteinExistence type="inferred from homology"/>
<feature type="binding site" evidence="7">
    <location>
        <position position="197"/>
    </location>
    <ligand>
        <name>L-glutamine</name>
        <dbReference type="ChEBI" id="CHEBI:58359"/>
    </ligand>
</feature>
<dbReference type="GO" id="GO:0005524">
    <property type="term" value="F:ATP binding"/>
    <property type="evidence" value="ECO:0007669"/>
    <property type="project" value="UniProtKB-UniRule"/>
</dbReference>
<dbReference type="AlphaFoldDB" id="A0A4R1JMA5"/>
<dbReference type="OrthoDB" id="9760188at2"/>
<evidence type="ECO:0000256" key="6">
    <source>
        <dbReference type="ARBA" id="ARBA00023027"/>
    </source>
</evidence>
<dbReference type="InterPro" id="IPR036526">
    <property type="entry name" value="C-N_Hydrolase_sf"/>
</dbReference>
<name>A0A4R1JMA5_9GAMM</name>
<dbReference type="EMBL" id="SMGD01000013">
    <property type="protein sequence ID" value="TCK52193.1"/>
    <property type="molecule type" value="Genomic_DNA"/>
</dbReference>
<evidence type="ECO:0000256" key="1">
    <source>
        <dbReference type="ARBA" id="ARBA00005188"/>
    </source>
</evidence>
<feature type="domain" description="CN hydrolase" evidence="9">
    <location>
        <begin position="5"/>
        <end position="270"/>
    </location>
</feature>
<evidence type="ECO:0000313" key="10">
    <source>
        <dbReference type="EMBL" id="TCK52193.1"/>
    </source>
</evidence>
<dbReference type="InterPro" id="IPR014445">
    <property type="entry name" value="Gln-dep_NAD_synthase"/>
</dbReference>
<comment type="caution">
    <text evidence="7">Lacks conserved residue(s) required for the propagation of feature annotation.</text>
</comment>
<feature type="active site" description="Proton acceptor; for glutaminase activity" evidence="7">
    <location>
        <position position="45"/>
    </location>
</feature>
<dbReference type="InterPro" id="IPR014729">
    <property type="entry name" value="Rossmann-like_a/b/a_fold"/>
</dbReference>
<dbReference type="Gene3D" id="3.60.110.10">
    <property type="entry name" value="Carbon-nitrogen hydrolase"/>
    <property type="match status" value="1"/>
</dbReference>
<comment type="pathway">
    <text evidence="1 7 8">Cofactor biosynthesis; NAD(+) biosynthesis; NAD(+) from deamido-NAD(+) (L-Gln route): step 1/1.</text>
</comment>
<feature type="binding site" evidence="7">
    <location>
        <position position="489"/>
    </location>
    <ligand>
        <name>deamido-NAD(+)</name>
        <dbReference type="ChEBI" id="CHEBI:58437"/>
        <note>ligand shared between two neighboring subunits</note>
    </ligand>
</feature>
<evidence type="ECO:0000256" key="7">
    <source>
        <dbReference type="HAMAP-Rule" id="MF_02090"/>
    </source>
</evidence>
<feature type="active site" description="Nucleophile; for glutaminase activity" evidence="7">
    <location>
        <position position="170"/>
    </location>
</feature>
<feature type="binding site" evidence="7">
    <location>
        <position position="518"/>
    </location>
    <ligand>
        <name>deamido-NAD(+)</name>
        <dbReference type="ChEBI" id="CHEBI:58437"/>
        <note>ligand shared between two neighboring subunits</note>
    </ligand>
</feature>
<dbReference type="UniPathway" id="UPA00253">
    <property type="reaction ID" value="UER00334"/>
</dbReference>
<protein>
    <recommendedName>
        <fullName evidence="7 8">Glutamine-dependent NAD(+) synthetase</fullName>
        <ecNumber evidence="7 8">6.3.5.1</ecNumber>
    </recommendedName>
    <alternativeName>
        <fullName evidence="7 8">NAD(+) synthase [glutamine-hydrolyzing]</fullName>
    </alternativeName>
</protein>
<dbReference type="SUPFAM" id="SSF52402">
    <property type="entry name" value="Adenine nucleotide alpha hydrolases-like"/>
    <property type="match status" value="1"/>
</dbReference>
<feature type="binding site" evidence="7">
    <location>
        <position position="654"/>
    </location>
    <ligand>
        <name>deamido-NAD(+)</name>
        <dbReference type="ChEBI" id="CHEBI:58437"/>
        <note>ligand shared between two neighboring subunits</note>
    </ligand>
</feature>
<evidence type="ECO:0000256" key="3">
    <source>
        <dbReference type="ARBA" id="ARBA00022598"/>
    </source>
</evidence>
<comment type="function">
    <text evidence="7">Catalyzes the ATP-dependent amidation of deamido-NAD to form NAD. Uses L-glutamine as a nitrogen source.</text>
</comment>
<dbReference type="InterPro" id="IPR022310">
    <property type="entry name" value="NAD/GMP_synthase"/>
</dbReference>
<evidence type="ECO:0000256" key="8">
    <source>
        <dbReference type="PIRNR" id="PIRNR006630"/>
    </source>
</evidence>
<comment type="caution">
    <text evidence="10">The sequence shown here is derived from an EMBL/GenBank/DDBJ whole genome shotgun (WGS) entry which is preliminary data.</text>
</comment>
<dbReference type="HAMAP" id="MF_02090">
    <property type="entry name" value="NadE_glutamine_dep"/>
    <property type="match status" value="1"/>
</dbReference>
<reference evidence="10 11" key="1">
    <citation type="submission" date="2019-03" db="EMBL/GenBank/DDBJ databases">
        <title>Genomic Encyclopedia of Type Strains, Phase IV (KMG-IV): sequencing the most valuable type-strain genomes for metagenomic binning, comparative biology and taxonomic classification.</title>
        <authorList>
            <person name="Goeker M."/>
        </authorList>
    </citation>
    <scope>NUCLEOTIDE SEQUENCE [LARGE SCALE GENOMIC DNA]</scope>
    <source>
        <strain evidence="10 11">DSM 18577</strain>
    </source>
</reference>
<evidence type="ECO:0000313" key="11">
    <source>
        <dbReference type="Proteomes" id="UP000295565"/>
    </source>
</evidence>
<comment type="catalytic activity">
    <reaction evidence="7 8">
        <text>deamido-NAD(+) + L-glutamine + ATP + H2O = L-glutamate + AMP + diphosphate + NAD(+) + H(+)</text>
        <dbReference type="Rhea" id="RHEA:24384"/>
        <dbReference type="ChEBI" id="CHEBI:15377"/>
        <dbReference type="ChEBI" id="CHEBI:15378"/>
        <dbReference type="ChEBI" id="CHEBI:29985"/>
        <dbReference type="ChEBI" id="CHEBI:30616"/>
        <dbReference type="ChEBI" id="CHEBI:33019"/>
        <dbReference type="ChEBI" id="CHEBI:57540"/>
        <dbReference type="ChEBI" id="CHEBI:58359"/>
        <dbReference type="ChEBI" id="CHEBI:58437"/>
        <dbReference type="ChEBI" id="CHEBI:456215"/>
        <dbReference type="EC" id="6.3.5.1"/>
    </reaction>
</comment>
<evidence type="ECO:0000256" key="4">
    <source>
        <dbReference type="ARBA" id="ARBA00022741"/>
    </source>
</evidence>
<feature type="binding site" evidence="7">
    <location>
        <position position="203"/>
    </location>
    <ligand>
        <name>L-glutamine</name>
        <dbReference type="ChEBI" id="CHEBI:58359"/>
    </ligand>
</feature>
<evidence type="ECO:0000259" key="9">
    <source>
        <dbReference type="PROSITE" id="PS50263"/>
    </source>
</evidence>
<keyword evidence="6 7" id="KW-0520">NAD</keyword>
<dbReference type="GO" id="GO:0008795">
    <property type="term" value="F:NAD+ synthase activity"/>
    <property type="evidence" value="ECO:0007669"/>
    <property type="project" value="UniProtKB-UniRule"/>
</dbReference>
<dbReference type="PANTHER" id="PTHR23090:SF9">
    <property type="entry name" value="GLUTAMINE-DEPENDENT NAD(+) SYNTHETASE"/>
    <property type="match status" value="1"/>
</dbReference>
<dbReference type="GO" id="GO:0003952">
    <property type="term" value="F:NAD+ synthase (glutamine-hydrolyzing) activity"/>
    <property type="evidence" value="ECO:0007669"/>
    <property type="project" value="UniProtKB-UniRule"/>
</dbReference>
<dbReference type="InterPro" id="IPR003010">
    <property type="entry name" value="C-N_Hydrolase"/>
</dbReference>
<evidence type="ECO:0000256" key="2">
    <source>
        <dbReference type="ARBA" id="ARBA00007145"/>
    </source>
</evidence>
<comment type="similarity">
    <text evidence="2 7 8">In the C-terminal section; belongs to the NAD synthetase family.</text>
</comment>
<keyword evidence="4 7" id="KW-0547">Nucleotide-binding</keyword>
<dbReference type="EC" id="6.3.5.1" evidence="7 8"/>
<dbReference type="Proteomes" id="UP000295565">
    <property type="component" value="Unassembled WGS sequence"/>
</dbReference>
<dbReference type="GO" id="GO:0005737">
    <property type="term" value="C:cytoplasm"/>
    <property type="evidence" value="ECO:0007669"/>
    <property type="project" value="InterPro"/>
</dbReference>
<dbReference type="CDD" id="cd07570">
    <property type="entry name" value="GAT_Gln-NAD-synth"/>
    <property type="match status" value="1"/>
</dbReference>
<sequence length="709" mass="80075">MADYLTITTASLRQLPFDFSGNVKRVTQAIEQAFKNGANILLMPELALTGYGCEDNFTFQEFHEATADALNKVIQATAELGKDHSPMVVSIGLPLLYPGGQVYNASAIISADGLQGFVCKQFLARNGLHYEPRWFEAWPRSRVIEHPHYHVPMGDLVVDCQGVRIGFETCEDSWISNRPGRDLYQRNVDIILNPSASHFASGKFDVREQFILEGSRAFGVAYAYANLNGTENGTSIFDAGCMIASEGRMVSYGDRFNCKDVLLNHAIVNISANRVTRITSSETIGGFKEELEINLPYTLTTQTPRWEQALQPAIANDLLNEFWDELSDDDRIHAEICYAIANGLWDWMLRTHTHGYIVSMSGGADSGLAATLVYLSHYLALHQLGAKDYRLALPQLWHQAIPEYGEEMGDYGHWLKQYVMPKVLICLYQGTDNSSDITFNAAQGVSENIGATYVHWNVQKIVDDYIHLVNQIYPKQPLNWDNDDIALQNIQARSRSPGVWMLANRENKLLIATSNLSESALGYATMDGDTSGVLSVVSGLSKTRIRKINHWLEKQGLPVEGHHGFHRLTIPAMGLINAQQPTAELRPVEQTDEEDLMPYIICDSIMQSYLVRQMWPKSILIDLLMQGHGEIYSLEKLGQFIERWFQLFCRNPWKRYGTRAGFHVEQISLDPKTFHRFPLLNASFAEPLAQMWEYIKEQQIQAEHAKCPK</sequence>
<dbReference type="PIRSF" id="PIRSF006630">
    <property type="entry name" value="NADS_GAT"/>
    <property type="match status" value="1"/>
</dbReference>
<dbReference type="GO" id="GO:0004359">
    <property type="term" value="F:glutaminase activity"/>
    <property type="evidence" value="ECO:0007669"/>
    <property type="project" value="InterPro"/>
</dbReference>
<dbReference type="Pfam" id="PF02540">
    <property type="entry name" value="NAD_synthase"/>
    <property type="match status" value="1"/>
</dbReference>
<keyword evidence="5 7" id="KW-0067">ATP-binding</keyword>
<dbReference type="GO" id="GO:0009435">
    <property type="term" value="P:NAD+ biosynthetic process"/>
    <property type="evidence" value="ECO:0007669"/>
    <property type="project" value="UniProtKB-UniRule"/>
</dbReference>
<keyword evidence="3 7" id="KW-0436">Ligase</keyword>
<feature type="active site" description="For glutaminase activity" evidence="7">
    <location>
        <position position="120"/>
    </location>
</feature>
<dbReference type="RefSeq" id="WP_131913088.1">
    <property type="nucleotide sequence ID" value="NZ_OU594967.1"/>
</dbReference>
<dbReference type="Gene3D" id="3.40.50.620">
    <property type="entry name" value="HUPs"/>
    <property type="match status" value="1"/>
</dbReference>
<accession>A0A4R1JMA5</accession>
<keyword evidence="11" id="KW-1185">Reference proteome</keyword>
<dbReference type="SUPFAM" id="SSF56317">
    <property type="entry name" value="Carbon-nitrogen hydrolase"/>
    <property type="match status" value="1"/>
</dbReference>
<organism evidence="10 11">
    <name type="scientific">Celerinatantimonas diazotrophica</name>
    <dbReference type="NCBI Taxonomy" id="412034"/>
    <lineage>
        <taxon>Bacteria</taxon>
        <taxon>Pseudomonadati</taxon>
        <taxon>Pseudomonadota</taxon>
        <taxon>Gammaproteobacteria</taxon>
        <taxon>Celerinatantimonadaceae</taxon>
        <taxon>Celerinatantimonas</taxon>
    </lineage>
</organism>
<dbReference type="PANTHER" id="PTHR23090">
    <property type="entry name" value="NH 3 /GLUTAMINE-DEPENDENT NAD + SYNTHETASE"/>
    <property type="match status" value="1"/>
</dbReference>
<dbReference type="InterPro" id="IPR003694">
    <property type="entry name" value="NAD_synthase"/>
</dbReference>
<evidence type="ECO:0000256" key="5">
    <source>
        <dbReference type="ARBA" id="ARBA00022840"/>
    </source>
</evidence>
<dbReference type="Pfam" id="PF00795">
    <property type="entry name" value="CN_hydrolase"/>
    <property type="match status" value="1"/>
</dbReference>
<feature type="binding site" evidence="7">
    <location>
        <position position="513"/>
    </location>
    <ligand>
        <name>ATP</name>
        <dbReference type="ChEBI" id="CHEBI:30616"/>
    </ligand>
</feature>
<gene>
    <name evidence="7" type="primary">nadE</name>
    <name evidence="10" type="ORF">EV690_2301</name>
</gene>